<keyword evidence="10" id="KW-1185">Reference proteome</keyword>
<proteinExistence type="inferred from homology"/>
<dbReference type="Pfam" id="PF00150">
    <property type="entry name" value="Cellulase"/>
    <property type="match status" value="1"/>
</dbReference>
<dbReference type="Gene3D" id="3.20.20.80">
    <property type="entry name" value="Glycosidases"/>
    <property type="match status" value="1"/>
</dbReference>
<dbReference type="OrthoDB" id="5823761at2759"/>
<dbReference type="PANTHER" id="PTHR34142:SF1">
    <property type="entry name" value="GLYCOSIDE HYDROLASE FAMILY 5 DOMAIN-CONTAINING PROTEIN"/>
    <property type="match status" value="1"/>
</dbReference>
<dbReference type="SUPFAM" id="SSF51445">
    <property type="entry name" value="(Trans)glycosidases"/>
    <property type="match status" value="1"/>
</dbReference>
<evidence type="ECO:0000313" key="9">
    <source>
        <dbReference type="EMBL" id="TVY35951.1"/>
    </source>
</evidence>
<dbReference type="GO" id="GO:0008810">
    <property type="term" value="F:cellulase activity"/>
    <property type="evidence" value="ECO:0007669"/>
    <property type="project" value="UniProtKB-EC"/>
</dbReference>
<keyword evidence="5 6" id="KW-0326">Glycosidase</keyword>
<dbReference type="InterPro" id="IPR001547">
    <property type="entry name" value="Glyco_hydro_5"/>
</dbReference>
<dbReference type="AlphaFoldDB" id="A0A8H8U6S8"/>
<protein>
    <recommendedName>
        <fullName evidence="3">cellulase</fullName>
        <ecNumber evidence="3">3.2.1.4</ecNumber>
    </recommendedName>
</protein>
<keyword evidence="4 6" id="KW-0378">Hydrolase</keyword>
<reference evidence="9 10" key="1">
    <citation type="submission" date="2018-05" db="EMBL/GenBank/DDBJ databases">
        <title>Genome sequencing and assembly of the regulated plant pathogen Lachnellula willkommii and related sister species for the development of diagnostic species identification markers.</title>
        <authorList>
            <person name="Giroux E."/>
            <person name="Bilodeau G."/>
        </authorList>
    </citation>
    <scope>NUCLEOTIDE SEQUENCE [LARGE SCALE GENOMIC DNA]</scope>
    <source>
        <strain evidence="9 10">CBS 160.35</strain>
    </source>
</reference>
<feature type="domain" description="Glycoside hydrolase family 5" evidence="8">
    <location>
        <begin position="37"/>
        <end position="288"/>
    </location>
</feature>
<evidence type="ECO:0000259" key="8">
    <source>
        <dbReference type="Pfam" id="PF00150"/>
    </source>
</evidence>
<dbReference type="Proteomes" id="UP000443090">
    <property type="component" value="Unassembled WGS sequence"/>
</dbReference>
<evidence type="ECO:0000256" key="5">
    <source>
        <dbReference type="ARBA" id="ARBA00023295"/>
    </source>
</evidence>
<comment type="catalytic activity">
    <reaction evidence="1">
        <text>Endohydrolysis of (1-&gt;4)-beta-D-glucosidic linkages in cellulose, lichenin and cereal beta-D-glucans.</text>
        <dbReference type="EC" id="3.2.1.4"/>
    </reaction>
</comment>
<keyword evidence="7" id="KW-0732">Signal</keyword>
<feature type="signal peptide" evidence="7">
    <location>
        <begin position="1"/>
        <end position="18"/>
    </location>
</feature>
<dbReference type="GO" id="GO:0009251">
    <property type="term" value="P:glucan catabolic process"/>
    <property type="evidence" value="ECO:0007669"/>
    <property type="project" value="TreeGrafter"/>
</dbReference>
<name>A0A8H8U6S8_9HELO</name>
<evidence type="ECO:0000256" key="2">
    <source>
        <dbReference type="ARBA" id="ARBA00005641"/>
    </source>
</evidence>
<evidence type="ECO:0000256" key="7">
    <source>
        <dbReference type="SAM" id="SignalP"/>
    </source>
</evidence>
<evidence type="ECO:0000256" key="1">
    <source>
        <dbReference type="ARBA" id="ARBA00000966"/>
    </source>
</evidence>
<evidence type="ECO:0000313" key="10">
    <source>
        <dbReference type="Proteomes" id="UP000443090"/>
    </source>
</evidence>
<comment type="caution">
    <text evidence="9">The sequence shown here is derived from an EMBL/GenBank/DDBJ whole genome shotgun (WGS) entry which is preliminary data.</text>
</comment>
<dbReference type="EC" id="3.2.1.4" evidence="3"/>
<evidence type="ECO:0000256" key="4">
    <source>
        <dbReference type="ARBA" id="ARBA00022801"/>
    </source>
</evidence>
<dbReference type="PANTHER" id="PTHR34142">
    <property type="entry name" value="ENDO-BETA-1,4-GLUCANASE A"/>
    <property type="match status" value="1"/>
</dbReference>
<dbReference type="EMBL" id="QGMI01000899">
    <property type="protein sequence ID" value="TVY35951.1"/>
    <property type="molecule type" value="Genomic_DNA"/>
</dbReference>
<feature type="chain" id="PRO_5034592736" description="cellulase" evidence="7">
    <location>
        <begin position="19"/>
        <end position="319"/>
    </location>
</feature>
<comment type="similarity">
    <text evidence="2 6">Belongs to the glycosyl hydrolase 5 (cellulase A) family.</text>
</comment>
<evidence type="ECO:0000256" key="6">
    <source>
        <dbReference type="RuleBase" id="RU361153"/>
    </source>
</evidence>
<organism evidence="9 10">
    <name type="scientific">Lachnellula occidentalis</name>
    <dbReference type="NCBI Taxonomy" id="215460"/>
    <lineage>
        <taxon>Eukaryota</taxon>
        <taxon>Fungi</taxon>
        <taxon>Dikarya</taxon>
        <taxon>Ascomycota</taxon>
        <taxon>Pezizomycotina</taxon>
        <taxon>Leotiomycetes</taxon>
        <taxon>Helotiales</taxon>
        <taxon>Lachnaceae</taxon>
        <taxon>Lachnellula</taxon>
    </lineage>
</organism>
<accession>A0A8H8U6S8</accession>
<dbReference type="InterPro" id="IPR017853">
    <property type="entry name" value="GH"/>
</dbReference>
<sequence length="319" mass="34393">MHFASMLLVASTAVLAVAAPATEKKRRALKKFKFFGVNESGAEFGNTAIPGQLNKDYVWPLTSTIDTLVGKGLNIFRVPIMMERIVPTSMTGTTNASYQDPMATYINYITGKGAYAIVDPHNFGRYYGNVITDYAGFKTFWTTLAGIFKSNANVIFDCNNEPHDMGSASVPLLMQACIDGVRAAGATSQVSAGNDNLASLTDPHNKLVYEMHQYLDTDGSGTSTACVSTTIGSERLAAATAWLKANNKTGIIGEFAGGANDQCNSAVTDMMTYMTNNTDVWLGALWWGGGPWWGDYIYNMEPPSGTSYTSTLPLILNIV</sequence>
<gene>
    <name evidence="9" type="primary">eglB_0</name>
    <name evidence="9" type="ORF">LOCC1_G008391</name>
</gene>
<evidence type="ECO:0000256" key="3">
    <source>
        <dbReference type="ARBA" id="ARBA00012601"/>
    </source>
</evidence>